<accession>A0A0A0UUM1</accession>
<proteinExistence type="predicted"/>
<name>A0A0A0UUM1_BIFBR</name>
<dbReference type="RefSeq" id="WP_172685978.1">
    <property type="nucleotide sequence ID" value="NZ_KM406416.1"/>
</dbReference>
<dbReference type="AlphaFoldDB" id="A0A0A0UUM1"/>
<organism evidence="1">
    <name type="scientific">Bifidobacterium breve</name>
    <dbReference type="NCBI Taxonomy" id="1685"/>
    <lineage>
        <taxon>Bacteria</taxon>
        <taxon>Bacillati</taxon>
        <taxon>Actinomycetota</taxon>
        <taxon>Actinomycetes</taxon>
        <taxon>Bifidobacteriales</taxon>
        <taxon>Bifidobacteriaceae</taxon>
        <taxon>Bifidobacterium</taxon>
    </lineage>
</organism>
<gene>
    <name evidence="1" type="ORF">B7017_p0157</name>
</gene>
<dbReference type="EMBL" id="KM406416">
    <property type="protein sequence ID" value="AIW55206.1"/>
    <property type="molecule type" value="Genomic_DNA"/>
</dbReference>
<evidence type="ECO:0000313" key="1">
    <source>
        <dbReference type="EMBL" id="AIW55206.1"/>
    </source>
</evidence>
<keyword evidence="1" id="KW-0614">Plasmid</keyword>
<reference evidence="1" key="1">
    <citation type="journal article" date="2015" name="Appl. Environ. Microbiol.">
        <title>Discovery of a conjugative megaplasmid in Bifidobacterium breve.</title>
        <authorList>
            <person name="Bottacini F."/>
            <person name="O'Connell Motherway M."/>
            <person name="Casey E."/>
            <person name="McDonnell B."/>
            <person name="Mahony J."/>
            <person name="Ventura M."/>
            <person name="van Sinderen D."/>
        </authorList>
    </citation>
    <scope>NUCLEOTIDE SEQUENCE</scope>
    <source>
        <strain evidence="1">JCM 7017</strain>
        <plasmid evidence="1">megaplasmid pMP7017</plasmid>
    </source>
</reference>
<protein>
    <submittedName>
        <fullName evidence="1">Uncharacterized protein</fullName>
    </submittedName>
</protein>
<sequence>MAKHDDDARMVPRRELKNAIAEYLYGSGLPVDVEHMGDFLFDDGMVETPEYEIRLERE</sequence>
<geneLocation type="plasmid" evidence="1">
    <name>megaplasmid pMP7017</name>
</geneLocation>